<keyword evidence="4" id="KW-1185">Reference proteome</keyword>
<feature type="transmembrane region" description="Helical" evidence="2">
    <location>
        <begin position="28"/>
        <end position="47"/>
    </location>
</feature>
<organism evidence="3 4">
    <name type="scientific">Nocardioides zhouii</name>
    <dbReference type="NCBI Taxonomy" id="1168729"/>
    <lineage>
        <taxon>Bacteria</taxon>
        <taxon>Bacillati</taxon>
        <taxon>Actinomycetota</taxon>
        <taxon>Actinomycetes</taxon>
        <taxon>Propionibacteriales</taxon>
        <taxon>Nocardioidaceae</taxon>
        <taxon>Nocardioides</taxon>
    </lineage>
</organism>
<keyword evidence="2" id="KW-0812">Transmembrane</keyword>
<gene>
    <name evidence="3" type="ORF">EUA94_20145</name>
</gene>
<evidence type="ECO:0000313" key="3">
    <source>
        <dbReference type="EMBL" id="RYC04880.1"/>
    </source>
</evidence>
<sequence>MPDTTDTTTAGDTAGQPHKAGLFDIRNIIGALMGIYGVILTLAGLLGEHEPEKTGGINANLWTGLALLVVGAFFITWARLKPIVVPDHVDPPDDDPTRPAPQRKRPPVH</sequence>
<protein>
    <submittedName>
        <fullName evidence="3">Uncharacterized protein</fullName>
    </submittedName>
</protein>
<keyword evidence="2" id="KW-0472">Membrane</keyword>
<evidence type="ECO:0000313" key="4">
    <source>
        <dbReference type="Proteomes" id="UP000291101"/>
    </source>
</evidence>
<feature type="region of interest" description="Disordered" evidence="1">
    <location>
        <begin position="85"/>
        <end position="109"/>
    </location>
</feature>
<proteinExistence type="predicted"/>
<name>A0A4Q2SLB3_9ACTN</name>
<keyword evidence="2" id="KW-1133">Transmembrane helix</keyword>
<comment type="caution">
    <text evidence="3">The sequence shown here is derived from an EMBL/GenBank/DDBJ whole genome shotgun (WGS) entry which is preliminary data.</text>
</comment>
<feature type="compositionally biased region" description="Basic and acidic residues" evidence="1">
    <location>
        <begin position="87"/>
        <end position="97"/>
    </location>
</feature>
<dbReference type="RefSeq" id="WP_129428643.1">
    <property type="nucleotide sequence ID" value="NZ_SDWV01000029.1"/>
</dbReference>
<reference evidence="3 4" key="1">
    <citation type="submission" date="2019-01" db="EMBL/GenBank/DDBJ databases">
        <title>Novel species of Nocardioides.</title>
        <authorList>
            <person name="Liu Q."/>
            <person name="X Y.-H."/>
        </authorList>
    </citation>
    <scope>NUCLEOTIDE SEQUENCE [LARGE SCALE GENOMIC DNA]</scope>
    <source>
        <strain evidence="3 4">HLT2-9</strain>
    </source>
</reference>
<evidence type="ECO:0000256" key="2">
    <source>
        <dbReference type="SAM" id="Phobius"/>
    </source>
</evidence>
<evidence type="ECO:0000256" key="1">
    <source>
        <dbReference type="SAM" id="MobiDB-lite"/>
    </source>
</evidence>
<dbReference type="OrthoDB" id="5196985at2"/>
<feature type="transmembrane region" description="Helical" evidence="2">
    <location>
        <begin position="59"/>
        <end position="78"/>
    </location>
</feature>
<accession>A0A4Q2SLB3</accession>
<dbReference type="EMBL" id="SDWV01000029">
    <property type="protein sequence ID" value="RYC04880.1"/>
    <property type="molecule type" value="Genomic_DNA"/>
</dbReference>
<dbReference type="Proteomes" id="UP000291101">
    <property type="component" value="Unassembled WGS sequence"/>
</dbReference>
<dbReference type="AlphaFoldDB" id="A0A4Q2SLB3"/>